<dbReference type="SUPFAM" id="SSF56112">
    <property type="entry name" value="Protein kinase-like (PK-like)"/>
    <property type="match status" value="1"/>
</dbReference>
<evidence type="ECO:0000256" key="1">
    <source>
        <dbReference type="ARBA" id="ARBA00004479"/>
    </source>
</evidence>
<evidence type="ECO:0000259" key="23">
    <source>
        <dbReference type="PROSITE" id="PS50927"/>
    </source>
</evidence>
<name>A0AAN7F7W9_QUERU</name>
<dbReference type="PROSITE" id="PS50011">
    <property type="entry name" value="PROTEIN_KINASE_DOM"/>
    <property type="match status" value="1"/>
</dbReference>
<dbReference type="GO" id="GO:0048544">
    <property type="term" value="P:recognition of pollen"/>
    <property type="evidence" value="ECO:0007669"/>
    <property type="project" value="InterPro"/>
</dbReference>
<dbReference type="PROSITE" id="PS00108">
    <property type="entry name" value="PROTEIN_KINASE_ST"/>
    <property type="match status" value="1"/>
</dbReference>
<proteinExistence type="inferred from homology"/>
<comment type="catalytic activity">
    <reaction evidence="17 18">
        <text>L-seryl-[protein] + ATP = O-phospho-L-seryl-[protein] + ADP + H(+)</text>
        <dbReference type="Rhea" id="RHEA:17989"/>
        <dbReference type="Rhea" id="RHEA-COMP:9863"/>
        <dbReference type="Rhea" id="RHEA-COMP:11604"/>
        <dbReference type="ChEBI" id="CHEBI:15378"/>
        <dbReference type="ChEBI" id="CHEBI:29999"/>
        <dbReference type="ChEBI" id="CHEBI:30616"/>
        <dbReference type="ChEBI" id="CHEBI:83421"/>
        <dbReference type="ChEBI" id="CHEBI:456216"/>
        <dbReference type="EC" id="2.7.11.1"/>
    </reaction>
</comment>
<dbReference type="GO" id="GO:0005524">
    <property type="term" value="F:ATP binding"/>
    <property type="evidence" value="ECO:0007669"/>
    <property type="project" value="UniProtKB-UniRule"/>
</dbReference>
<comment type="caution">
    <text evidence="24">The sequence shown here is derived from an EMBL/GenBank/DDBJ whole genome shotgun (WGS) entry which is preliminary data.</text>
</comment>
<comment type="catalytic activity">
    <reaction evidence="16 18">
        <text>L-threonyl-[protein] + ATP = O-phospho-L-threonyl-[protein] + ADP + H(+)</text>
        <dbReference type="Rhea" id="RHEA:46608"/>
        <dbReference type="Rhea" id="RHEA-COMP:11060"/>
        <dbReference type="Rhea" id="RHEA-COMP:11605"/>
        <dbReference type="ChEBI" id="CHEBI:15378"/>
        <dbReference type="ChEBI" id="CHEBI:30013"/>
        <dbReference type="ChEBI" id="CHEBI:30616"/>
        <dbReference type="ChEBI" id="CHEBI:61977"/>
        <dbReference type="ChEBI" id="CHEBI:456216"/>
        <dbReference type="EC" id="2.7.11.1"/>
    </reaction>
</comment>
<dbReference type="PROSITE" id="PS00107">
    <property type="entry name" value="PROTEIN_KINASE_ATP"/>
    <property type="match status" value="1"/>
</dbReference>
<dbReference type="Gene3D" id="1.10.510.10">
    <property type="entry name" value="Transferase(Phosphotransferase) domain 1"/>
    <property type="match status" value="1"/>
</dbReference>
<dbReference type="InterPro" id="IPR008271">
    <property type="entry name" value="Ser/Thr_kinase_AS"/>
</dbReference>
<evidence type="ECO:0000256" key="3">
    <source>
        <dbReference type="ARBA" id="ARBA00022536"/>
    </source>
</evidence>
<keyword evidence="4 18" id="KW-0808">Transferase</keyword>
<dbReference type="InterPro" id="IPR000719">
    <property type="entry name" value="Prot_kinase_dom"/>
</dbReference>
<evidence type="ECO:0000256" key="18">
    <source>
        <dbReference type="PIRNR" id="PIRNR000641"/>
    </source>
</evidence>
<evidence type="ECO:0000256" key="7">
    <source>
        <dbReference type="ARBA" id="ARBA00022734"/>
    </source>
</evidence>
<evidence type="ECO:0000256" key="8">
    <source>
        <dbReference type="ARBA" id="ARBA00022741"/>
    </source>
</evidence>
<evidence type="ECO:0000256" key="20">
    <source>
        <dbReference type="SAM" id="Phobius"/>
    </source>
</evidence>
<keyword evidence="11 20" id="KW-1133">Transmembrane helix</keyword>
<dbReference type="InterPro" id="IPR011009">
    <property type="entry name" value="Kinase-like_dom_sf"/>
</dbReference>
<dbReference type="Pfam" id="PF00069">
    <property type="entry name" value="Pkinase"/>
    <property type="match status" value="1"/>
</dbReference>
<dbReference type="AlphaFoldDB" id="A0AAN7F7W9"/>
<sequence>MMATILLFLLLSAIFTAEAQQGESIVSLGSSLTPTTRFSWLSRSGLYAFGFYQQSNGYAIGVFLVGIPEKTVIWTANRDNPPTLADVTLNFTGDGRLILQSAQGKESTIVNPPGRATSASMLNSGNFVLYNSNKDIIWQSFNYPTNTILQGQCLLAGVRLVSSVSESDQSTGIFQLSMQKDGNLVQYPYIPELKVEHAYWASGTDGQGNNVSLCLDDDGHLYLLNSTGKYLSNLTQGGYPTNDIVRLMRIDADGIFRLYSHNLEKNGNWLVNWSSSDDKCNPKGLCGLNGFCTTVDREAECKCLPGFVRVHQDNWSSGCERSFTAESCQIKNGNMKYIMLEESNTVWEDSAFSIMQQILTKEDCEAACLEDCNCEAALYKDGGECRKQRLPLRFGRRVLTDSSVALIKVGKSTPIINNIVPMVRERKPQKGILIISISLAAFGLIMLVISGIAIYRNRVWNYKRLSNNSGNVGLSMDVSPRSFTYSDLEKMTDGFKEELGKGSFGTVYKGIISNAQQIVAVKRLEKPLTEGEREFQTEIKVIGRTHHKNLVRLLGCCHDGENRLLVYEYMSNGSLADILFKPEKQLCWNERIEIARNIAKGILYLHEECESQIIHCDIKPQNILMDEYRCPKISDFGLAKLLKPDQTNTKTAIRGTKGYFAPEWLRNQRVTTKADVYSFGIVLLELVCHRKSVDWDLPEEEAILEEWAYCCFEAHELSKLVTGEEVDQRQLDRMVMVGLWCILDEPSLRPSMKKVLLMLEGTVDIPIPPSPTSFLSTI</sequence>
<evidence type="ECO:0000256" key="9">
    <source>
        <dbReference type="ARBA" id="ARBA00022777"/>
    </source>
</evidence>
<dbReference type="FunFam" id="2.90.10.10:FF:000026">
    <property type="entry name" value="Serine/threonine-protein kinase"/>
    <property type="match status" value="1"/>
</dbReference>
<keyword evidence="3" id="KW-0245">EGF-like domain</keyword>
<dbReference type="GO" id="GO:0016020">
    <property type="term" value="C:membrane"/>
    <property type="evidence" value="ECO:0007669"/>
    <property type="project" value="UniProtKB-SubCell"/>
</dbReference>
<comment type="similarity">
    <text evidence="18">Belongs to the protein kinase superfamily. Ser/Thr protein kinase family.</text>
</comment>
<comment type="subcellular location">
    <subcellularLocation>
        <location evidence="1">Membrane</location>
        <topology evidence="1">Single-pass type I membrane protein</topology>
    </subcellularLocation>
</comment>
<dbReference type="InterPro" id="IPR024171">
    <property type="entry name" value="SRK-like_kinase"/>
</dbReference>
<keyword evidence="10 18" id="KW-0067">ATP-binding</keyword>
<evidence type="ECO:0000256" key="14">
    <source>
        <dbReference type="ARBA" id="ARBA00023170"/>
    </source>
</evidence>
<evidence type="ECO:0000256" key="21">
    <source>
        <dbReference type="SAM" id="SignalP"/>
    </source>
</evidence>
<dbReference type="Pfam" id="PF00954">
    <property type="entry name" value="S_locus_glycop"/>
    <property type="match status" value="1"/>
</dbReference>
<dbReference type="InterPro" id="IPR051343">
    <property type="entry name" value="G-type_lectin_kinases/EP1-like"/>
</dbReference>
<keyword evidence="8 18" id="KW-0547">Nucleotide-binding</keyword>
<reference evidence="24 25" key="1">
    <citation type="journal article" date="2023" name="G3 (Bethesda)">
        <title>A haplotype-resolved chromosome-scale genome for Quercus rubra L. provides insights into the genetics of adaptive traits for red oak species.</title>
        <authorList>
            <person name="Kapoor B."/>
            <person name="Jenkins J."/>
            <person name="Schmutz J."/>
            <person name="Zhebentyayeva T."/>
            <person name="Kuelheim C."/>
            <person name="Coggeshall M."/>
            <person name="Heim C."/>
            <person name="Lasky J.R."/>
            <person name="Leites L."/>
            <person name="Islam-Faridi N."/>
            <person name="Romero-Severson J."/>
            <person name="DeLeo V.L."/>
            <person name="Lucas S.M."/>
            <person name="Lazic D."/>
            <person name="Gailing O."/>
            <person name="Carlson J."/>
            <person name="Staton M."/>
        </authorList>
    </citation>
    <scope>NUCLEOTIDE SEQUENCE [LARGE SCALE GENOMIC DNA]</scope>
    <source>
        <strain evidence="24">Pseudo-F2</strain>
    </source>
</reference>
<evidence type="ECO:0000256" key="10">
    <source>
        <dbReference type="ARBA" id="ARBA00022840"/>
    </source>
</evidence>
<dbReference type="PANTHER" id="PTHR47976">
    <property type="entry name" value="G-TYPE LECTIN S-RECEPTOR-LIKE SERINE/THREONINE-PROTEIN KINASE SD2-5"/>
    <property type="match status" value="1"/>
</dbReference>
<evidence type="ECO:0000256" key="5">
    <source>
        <dbReference type="ARBA" id="ARBA00022692"/>
    </source>
</evidence>
<dbReference type="FunFam" id="1.10.510.10:FF:000237">
    <property type="entry name" value="G-type lectin S-receptor-like serine/threonine-protein kinase"/>
    <property type="match status" value="1"/>
</dbReference>
<keyword evidence="15" id="KW-0325">Glycoprotein</keyword>
<keyword evidence="13" id="KW-1015">Disulfide bond</keyword>
<accession>A0AAN7F7W9</accession>
<evidence type="ECO:0000256" key="15">
    <source>
        <dbReference type="ARBA" id="ARBA00023180"/>
    </source>
</evidence>
<dbReference type="Pfam" id="PF01453">
    <property type="entry name" value="B_lectin"/>
    <property type="match status" value="1"/>
</dbReference>
<feature type="domain" description="Protein kinase" evidence="22">
    <location>
        <begin position="493"/>
        <end position="775"/>
    </location>
</feature>
<evidence type="ECO:0000256" key="13">
    <source>
        <dbReference type="ARBA" id="ARBA00023157"/>
    </source>
</evidence>
<dbReference type="InterPro" id="IPR000858">
    <property type="entry name" value="S_locus_glycoprot_dom"/>
</dbReference>
<keyword evidence="14" id="KW-0675">Receptor</keyword>
<feature type="transmembrane region" description="Helical" evidence="20">
    <location>
        <begin position="432"/>
        <end position="455"/>
    </location>
</feature>
<evidence type="ECO:0000313" key="24">
    <source>
        <dbReference type="EMBL" id="KAK4588127.1"/>
    </source>
</evidence>
<evidence type="ECO:0000256" key="4">
    <source>
        <dbReference type="ARBA" id="ARBA00022679"/>
    </source>
</evidence>
<dbReference type="InterPro" id="IPR036426">
    <property type="entry name" value="Bulb-type_lectin_dom_sf"/>
</dbReference>
<dbReference type="CDD" id="cd14066">
    <property type="entry name" value="STKc_IRAK"/>
    <property type="match status" value="1"/>
</dbReference>
<dbReference type="PROSITE" id="PS50927">
    <property type="entry name" value="BULB_LECTIN"/>
    <property type="match status" value="2"/>
</dbReference>
<dbReference type="PANTHER" id="PTHR47976:SF7">
    <property type="entry name" value="RECEPTOR-LIKE SERINE_THREONINE-PROTEIN KINASE"/>
    <property type="match status" value="1"/>
</dbReference>
<keyword evidence="25" id="KW-1185">Reference proteome</keyword>
<dbReference type="SUPFAM" id="SSF51110">
    <property type="entry name" value="alpha-D-mannose-specific plant lectins"/>
    <property type="match status" value="2"/>
</dbReference>
<dbReference type="Gene3D" id="2.90.10.10">
    <property type="entry name" value="Bulb-type lectin domain"/>
    <property type="match status" value="2"/>
</dbReference>
<evidence type="ECO:0000256" key="2">
    <source>
        <dbReference type="ARBA" id="ARBA00022527"/>
    </source>
</evidence>
<dbReference type="EMBL" id="JAXUIC010000005">
    <property type="protein sequence ID" value="KAK4588127.1"/>
    <property type="molecule type" value="Genomic_DNA"/>
</dbReference>
<evidence type="ECO:0000313" key="25">
    <source>
        <dbReference type="Proteomes" id="UP001324115"/>
    </source>
</evidence>
<dbReference type="GO" id="GO:0004674">
    <property type="term" value="F:protein serine/threonine kinase activity"/>
    <property type="evidence" value="ECO:0007669"/>
    <property type="project" value="UniProtKB-KW"/>
</dbReference>
<dbReference type="SMART" id="SM00220">
    <property type="entry name" value="S_TKc"/>
    <property type="match status" value="1"/>
</dbReference>
<feature type="signal peptide" evidence="21">
    <location>
        <begin position="1"/>
        <end position="19"/>
    </location>
</feature>
<dbReference type="Gene3D" id="3.30.200.20">
    <property type="entry name" value="Phosphorylase Kinase, domain 1"/>
    <property type="match status" value="1"/>
</dbReference>
<evidence type="ECO:0000259" key="22">
    <source>
        <dbReference type="PROSITE" id="PS50011"/>
    </source>
</evidence>
<evidence type="ECO:0000256" key="12">
    <source>
        <dbReference type="ARBA" id="ARBA00023136"/>
    </source>
</evidence>
<evidence type="ECO:0000256" key="6">
    <source>
        <dbReference type="ARBA" id="ARBA00022729"/>
    </source>
</evidence>
<evidence type="ECO:0000256" key="19">
    <source>
        <dbReference type="PROSITE-ProRule" id="PRU10141"/>
    </source>
</evidence>
<keyword evidence="6 21" id="KW-0732">Signal</keyword>
<evidence type="ECO:0000256" key="16">
    <source>
        <dbReference type="ARBA" id="ARBA00047899"/>
    </source>
</evidence>
<dbReference type="InterPro" id="IPR001480">
    <property type="entry name" value="Bulb-type_lectin_dom"/>
</dbReference>
<dbReference type="EC" id="2.7.11.1" evidence="18"/>
<dbReference type="Proteomes" id="UP001324115">
    <property type="component" value="Unassembled WGS sequence"/>
</dbReference>
<protein>
    <recommendedName>
        <fullName evidence="18">Receptor-like serine/threonine-protein kinase</fullName>
        <ecNumber evidence="18">2.7.11.1</ecNumber>
    </recommendedName>
</protein>
<dbReference type="PIRSF" id="PIRSF000641">
    <property type="entry name" value="SRK"/>
    <property type="match status" value="1"/>
</dbReference>
<organism evidence="24 25">
    <name type="scientific">Quercus rubra</name>
    <name type="common">Northern red oak</name>
    <name type="synonym">Quercus borealis</name>
    <dbReference type="NCBI Taxonomy" id="3512"/>
    <lineage>
        <taxon>Eukaryota</taxon>
        <taxon>Viridiplantae</taxon>
        <taxon>Streptophyta</taxon>
        <taxon>Embryophyta</taxon>
        <taxon>Tracheophyta</taxon>
        <taxon>Spermatophyta</taxon>
        <taxon>Magnoliopsida</taxon>
        <taxon>eudicotyledons</taxon>
        <taxon>Gunneridae</taxon>
        <taxon>Pentapetalae</taxon>
        <taxon>rosids</taxon>
        <taxon>fabids</taxon>
        <taxon>Fagales</taxon>
        <taxon>Fagaceae</taxon>
        <taxon>Quercus</taxon>
    </lineage>
</organism>
<evidence type="ECO:0000256" key="17">
    <source>
        <dbReference type="ARBA" id="ARBA00048679"/>
    </source>
</evidence>
<dbReference type="CDD" id="cd00028">
    <property type="entry name" value="B_lectin"/>
    <property type="match status" value="1"/>
</dbReference>
<keyword evidence="12 20" id="KW-0472">Membrane</keyword>
<keyword evidence="7" id="KW-0430">Lectin</keyword>
<feature type="domain" description="Bulb-type lectin" evidence="23">
    <location>
        <begin position="145"/>
        <end position="271"/>
    </location>
</feature>
<gene>
    <name evidence="24" type="ORF">RGQ29_019217</name>
</gene>
<feature type="binding site" evidence="19">
    <location>
        <position position="522"/>
    </location>
    <ligand>
        <name>ATP</name>
        <dbReference type="ChEBI" id="CHEBI:30616"/>
    </ligand>
</feature>
<dbReference type="GO" id="GO:0030246">
    <property type="term" value="F:carbohydrate binding"/>
    <property type="evidence" value="ECO:0007669"/>
    <property type="project" value="UniProtKB-KW"/>
</dbReference>
<feature type="domain" description="Bulb-type lectin" evidence="23">
    <location>
        <begin position="23"/>
        <end position="142"/>
    </location>
</feature>
<feature type="chain" id="PRO_5043001623" description="Receptor-like serine/threonine-protein kinase" evidence="21">
    <location>
        <begin position="20"/>
        <end position="778"/>
    </location>
</feature>
<keyword evidence="2 18" id="KW-0723">Serine/threonine-protein kinase</keyword>
<dbReference type="SMART" id="SM00108">
    <property type="entry name" value="B_lectin"/>
    <property type="match status" value="2"/>
</dbReference>
<keyword evidence="9 18" id="KW-0418">Kinase</keyword>
<evidence type="ECO:0000256" key="11">
    <source>
        <dbReference type="ARBA" id="ARBA00022989"/>
    </source>
</evidence>
<keyword evidence="5 20" id="KW-0812">Transmembrane</keyword>
<dbReference type="InterPro" id="IPR017441">
    <property type="entry name" value="Protein_kinase_ATP_BS"/>
</dbReference>
<dbReference type="FunFam" id="3.30.200.20:FF:000059">
    <property type="entry name" value="S-receptor-like serine/threonine-protein kinase"/>
    <property type="match status" value="1"/>
</dbReference>